<keyword evidence="4" id="KW-1185">Reference proteome</keyword>
<evidence type="ECO:0000313" key="3">
    <source>
        <dbReference type="EMBL" id="CAK9866214.1"/>
    </source>
</evidence>
<keyword evidence="1" id="KW-0812">Transmembrane</keyword>
<dbReference type="Proteomes" id="UP001497522">
    <property type="component" value="Chromosome 16"/>
</dbReference>
<feature type="transmembrane region" description="Helical" evidence="1">
    <location>
        <begin position="58"/>
        <end position="76"/>
    </location>
</feature>
<evidence type="ECO:0000256" key="2">
    <source>
        <dbReference type="SAM" id="SignalP"/>
    </source>
</evidence>
<evidence type="ECO:0000256" key="1">
    <source>
        <dbReference type="SAM" id="Phobius"/>
    </source>
</evidence>
<evidence type="ECO:0000313" key="4">
    <source>
        <dbReference type="Proteomes" id="UP001497522"/>
    </source>
</evidence>
<organism evidence="3 4">
    <name type="scientific">Sphagnum jensenii</name>
    <dbReference type="NCBI Taxonomy" id="128206"/>
    <lineage>
        <taxon>Eukaryota</taxon>
        <taxon>Viridiplantae</taxon>
        <taxon>Streptophyta</taxon>
        <taxon>Embryophyta</taxon>
        <taxon>Bryophyta</taxon>
        <taxon>Sphagnophytina</taxon>
        <taxon>Sphagnopsida</taxon>
        <taxon>Sphagnales</taxon>
        <taxon>Sphagnaceae</taxon>
        <taxon>Sphagnum</taxon>
    </lineage>
</organism>
<protein>
    <submittedName>
        <fullName evidence="3">Uncharacterized protein</fullName>
    </submittedName>
</protein>
<reference evidence="3" key="1">
    <citation type="submission" date="2024-03" db="EMBL/GenBank/DDBJ databases">
        <authorList>
            <consortium name="ELIXIR-Norway"/>
            <consortium name="Elixir Norway"/>
        </authorList>
    </citation>
    <scope>NUCLEOTIDE SEQUENCE</scope>
</reference>
<keyword evidence="1" id="KW-1133">Transmembrane helix</keyword>
<keyword evidence="2" id="KW-0732">Signal</keyword>
<proteinExistence type="predicted"/>
<gene>
    <name evidence="3" type="ORF">CSSPJE1EN2_LOCUS9209</name>
</gene>
<name>A0ABP1AUD7_9BRYO</name>
<sequence length="82" mass="9095">MRALRRLLTDLFLARGAGAKDLVSGPGVEAGMRACCRRGALKLPQRTQREEKHAHKRIMELLLLSLFCSYLLPIMSSSSALI</sequence>
<accession>A0ABP1AUD7</accession>
<dbReference type="EMBL" id="OZ023717">
    <property type="protein sequence ID" value="CAK9866214.1"/>
    <property type="molecule type" value="Genomic_DNA"/>
</dbReference>
<feature type="chain" id="PRO_5045509720" evidence="2">
    <location>
        <begin position="20"/>
        <end position="82"/>
    </location>
</feature>
<feature type="signal peptide" evidence="2">
    <location>
        <begin position="1"/>
        <end position="19"/>
    </location>
</feature>
<keyword evidence="1" id="KW-0472">Membrane</keyword>